<accession>A0A0M0L7J8</accession>
<dbReference type="GO" id="GO:0000155">
    <property type="term" value="F:phosphorelay sensor kinase activity"/>
    <property type="evidence" value="ECO:0007669"/>
    <property type="project" value="InterPro"/>
</dbReference>
<dbReference type="InterPro" id="IPR037100">
    <property type="entry name" value="Spo0B_C_sf"/>
</dbReference>
<keyword evidence="2" id="KW-0808">Transferase</keyword>
<dbReference type="Pfam" id="PF14689">
    <property type="entry name" value="SPOB_a"/>
    <property type="match status" value="1"/>
</dbReference>
<evidence type="ECO:0000313" key="6">
    <source>
        <dbReference type="Proteomes" id="UP000037558"/>
    </source>
</evidence>
<dbReference type="Gene3D" id="3.30.565.30">
    <property type="entry name" value="Sporulation initiation phosphotransferase B (SpoOB), C-terminal domain"/>
    <property type="match status" value="1"/>
</dbReference>
<feature type="domain" description="Sporulation initiation phosphotransferase B C-terminal" evidence="4">
    <location>
        <begin position="59"/>
        <end position="172"/>
    </location>
</feature>
<dbReference type="RefSeq" id="WP_053400993.1">
    <property type="nucleotide sequence ID" value="NZ_CP061868.1"/>
</dbReference>
<name>A0A0M0L7J8_9BACI</name>
<evidence type="ECO:0000256" key="3">
    <source>
        <dbReference type="ARBA" id="ARBA00022777"/>
    </source>
</evidence>
<dbReference type="InterPro" id="IPR016122">
    <property type="entry name" value="SpoOB_C"/>
</dbReference>
<dbReference type="InterPro" id="IPR016120">
    <property type="entry name" value="Sig_transdc_His_kin_SpoOB"/>
</dbReference>
<dbReference type="InterPro" id="IPR039506">
    <property type="entry name" value="SPOB_a"/>
</dbReference>
<dbReference type="SUPFAM" id="SSF55890">
    <property type="entry name" value="Sporulation response regulatory protein Spo0B"/>
    <property type="match status" value="1"/>
</dbReference>
<keyword evidence="6" id="KW-1185">Reference proteome</keyword>
<keyword evidence="1" id="KW-0597">Phosphoprotein</keyword>
<dbReference type="OrthoDB" id="2375606at2"/>
<gene>
    <name evidence="5" type="ORF">AMD01_08695</name>
</gene>
<protein>
    <recommendedName>
        <fullName evidence="4">Sporulation initiation phosphotransferase B C-terminal domain-containing protein</fullName>
    </recommendedName>
</protein>
<dbReference type="Pfam" id="PF14682">
    <property type="entry name" value="SPOB_ab"/>
    <property type="match status" value="1"/>
</dbReference>
<dbReference type="STRING" id="284581.AMD01_08695"/>
<reference evidence="6" key="1">
    <citation type="submission" date="2015-08" db="EMBL/GenBank/DDBJ databases">
        <title>Fjat-14210 dsm16467.</title>
        <authorList>
            <person name="Liu B."/>
            <person name="Wang J."/>
            <person name="Zhu Y."/>
            <person name="Liu G."/>
            <person name="Chen Q."/>
            <person name="Chen Z."/>
            <person name="Lan J."/>
            <person name="Che J."/>
            <person name="Ge C."/>
            <person name="Shi H."/>
            <person name="Pan Z."/>
            <person name="Liu X."/>
        </authorList>
    </citation>
    <scope>NUCLEOTIDE SEQUENCE [LARGE SCALE GENOMIC DNA]</scope>
    <source>
        <strain evidence="6">DSM 16467</strain>
    </source>
</reference>
<sequence>MDKDWNVVEVLRYARHDWLNRLQLIKGNLALNRLDRVDEIINEIITQAKHESNLTNTRLHMLTEFIMTYQWCSHPIELEIEVLGEIKDLSMYDEAITAWCKQFISLLESAVDIRTQNHLSMSLLVEKDQTRFFFDFSGILEQEDLIHLWLNQKNNSSFHIKEQTTSKEEISVVVELKGLGDRTE</sequence>
<dbReference type="SMART" id="SM01317">
    <property type="entry name" value="SPOB_ab"/>
    <property type="match status" value="1"/>
</dbReference>
<dbReference type="EMBL" id="LILC01000011">
    <property type="protein sequence ID" value="KOO46979.1"/>
    <property type="molecule type" value="Genomic_DNA"/>
</dbReference>
<dbReference type="PATRIC" id="fig|284581.3.peg.3793"/>
<evidence type="ECO:0000256" key="1">
    <source>
        <dbReference type="ARBA" id="ARBA00022553"/>
    </source>
</evidence>
<dbReference type="AlphaFoldDB" id="A0A0M0L7J8"/>
<organism evidence="5 6">
    <name type="scientific">Priestia koreensis</name>
    <dbReference type="NCBI Taxonomy" id="284581"/>
    <lineage>
        <taxon>Bacteria</taxon>
        <taxon>Bacillati</taxon>
        <taxon>Bacillota</taxon>
        <taxon>Bacilli</taxon>
        <taxon>Bacillales</taxon>
        <taxon>Bacillaceae</taxon>
        <taxon>Priestia</taxon>
    </lineage>
</organism>
<evidence type="ECO:0000313" key="5">
    <source>
        <dbReference type="EMBL" id="KOO46979.1"/>
    </source>
</evidence>
<evidence type="ECO:0000256" key="2">
    <source>
        <dbReference type="ARBA" id="ARBA00022679"/>
    </source>
</evidence>
<evidence type="ECO:0000259" key="4">
    <source>
        <dbReference type="SMART" id="SM01317"/>
    </source>
</evidence>
<dbReference type="Gene3D" id="1.10.287.130">
    <property type="match status" value="1"/>
</dbReference>
<keyword evidence="3" id="KW-0418">Kinase</keyword>
<comment type="caution">
    <text evidence="5">The sequence shown here is derived from an EMBL/GenBank/DDBJ whole genome shotgun (WGS) entry which is preliminary data.</text>
</comment>
<proteinExistence type="predicted"/>
<dbReference type="Proteomes" id="UP000037558">
    <property type="component" value="Unassembled WGS sequence"/>
</dbReference>